<dbReference type="Proteomes" id="UP000321328">
    <property type="component" value="Unassembled WGS sequence"/>
</dbReference>
<accession>A0A511D5W3</accession>
<evidence type="ECO:0000313" key="5">
    <source>
        <dbReference type="Proteomes" id="UP000321328"/>
    </source>
</evidence>
<protein>
    <submittedName>
        <fullName evidence="4">PPOX class F420-dependent enzyme</fullName>
    </submittedName>
</protein>
<dbReference type="Gene3D" id="2.30.110.10">
    <property type="entry name" value="Electron Transport, Fmn-binding Protein, Chain A"/>
    <property type="match status" value="1"/>
</dbReference>
<evidence type="ECO:0000259" key="3">
    <source>
        <dbReference type="Pfam" id="PF01243"/>
    </source>
</evidence>
<name>A0A511D5W3_9PSEU</name>
<feature type="domain" description="Pyridoxamine 5'-phosphate oxidase N-terminal" evidence="3">
    <location>
        <begin position="28"/>
        <end position="147"/>
    </location>
</feature>
<evidence type="ECO:0000256" key="2">
    <source>
        <dbReference type="SAM" id="MobiDB-lite"/>
    </source>
</evidence>
<dbReference type="InterPro" id="IPR052019">
    <property type="entry name" value="F420H2_bilvrd_red/Heme_oxyg"/>
</dbReference>
<dbReference type="AlphaFoldDB" id="A0A511D5W3"/>
<gene>
    <name evidence="4" type="ORF">PA7_40020</name>
</gene>
<feature type="compositionally biased region" description="Polar residues" evidence="2">
    <location>
        <begin position="1"/>
        <end position="14"/>
    </location>
</feature>
<dbReference type="PANTHER" id="PTHR35176:SF1">
    <property type="entry name" value="F420H(2)-DEPENDENT BILIVERDIN REDUCTASE"/>
    <property type="match status" value="1"/>
</dbReference>
<sequence length="151" mass="16832">MQTTPWSRSPNTLDRMSRRGLDPDRVSAEFREFWAERRTGLLVTPRRDGTPHVVAVGVTLDVEAGIARVICSRGSQKVRNVVAGGSVGVRAVVSQVDGRRWSSLEGRAVVREDPESVAEAERRYAMRYRVPRVNPQRVVIEIGIDRLLGLA</sequence>
<dbReference type="EMBL" id="BJVI01000059">
    <property type="protein sequence ID" value="GEL20165.1"/>
    <property type="molecule type" value="Genomic_DNA"/>
</dbReference>
<dbReference type="InterPro" id="IPR012349">
    <property type="entry name" value="Split_barrel_FMN-bd"/>
</dbReference>
<dbReference type="InterPro" id="IPR011576">
    <property type="entry name" value="Pyridox_Oxase_N"/>
</dbReference>
<feature type="region of interest" description="Disordered" evidence="2">
    <location>
        <begin position="1"/>
        <end position="20"/>
    </location>
</feature>
<keyword evidence="5" id="KW-1185">Reference proteome</keyword>
<dbReference type="Pfam" id="PF01243">
    <property type="entry name" value="PNPOx_N"/>
    <property type="match status" value="1"/>
</dbReference>
<dbReference type="SUPFAM" id="SSF50475">
    <property type="entry name" value="FMN-binding split barrel"/>
    <property type="match status" value="1"/>
</dbReference>
<dbReference type="GO" id="GO:0016627">
    <property type="term" value="F:oxidoreductase activity, acting on the CH-CH group of donors"/>
    <property type="evidence" value="ECO:0007669"/>
    <property type="project" value="TreeGrafter"/>
</dbReference>
<comment type="caution">
    <text evidence="4">The sequence shown here is derived from an EMBL/GenBank/DDBJ whole genome shotgun (WGS) entry which is preliminary data.</text>
</comment>
<dbReference type="PANTHER" id="PTHR35176">
    <property type="entry name" value="HEME OXYGENASE HI_0854-RELATED"/>
    <property type="match status" value="1"/>
</dbReference>
<evidence type="ECO:0000313" key="4">
    <source>
        <dbReference type="EMBL" id="GEL20165.1"/>
    </source>
</evidence>
<dbReference type="GO" id="GO:0070967">
    <property type="term" value="F:coenzyme F420 binding"/>
    <property type="evidence" value="ECO:0007669"/>
    <property type="project" value="TreeGrafter"/>
</dbReference>
<dbReference type="GO" id="GO:0005829">
    <property type="term" value="C:cytosol"/>
    <property type="evidence" value="ECO:0007669"/>
    <property type="project" value="TreeGrafter"/>
</dbReference>
<proteinExistence type="predicted"/>
<dbReference type="STRING" id="1123024.GCA_000423625_04482"/>
<evidence type="ECO:0000256" key="1">
    <source>
        <dbReference type="ARBA" id="ARBA00023002"/>
    </source>
</evidence>
<reference evidence="4 5" key="1">
    <citation type="submission" date="2019-07" db="EMBL/GenBank/DDBJ databases">
        <title>Whole genome shotgun sequence of Pseudonocardia asaccharolytica NBRC 16224.</title>
        <authorList>
            <person name="Hosoyama A."/>
            <person name="Uohara A."/>
            <person name="Ohji S."/>
            <person name="Ichikawa N."/>
        </authorList>
    </citation>
    <scope>NUCLEOTIDE SEQUENCE [LARGE SCALE GENOMIC DNA]</scope>
    <source>
        <strain evidence="4 5">NBRC 16224</strain>
    </source>
</reference>
<keyword evidence="1" id="KW-0560">Oxidoreductase</keyword>
<organism evidence="4 5">
    <name type="scientific">Pseudonocardia asaccharolytica DSM 44247 = NBRC 16224</name>
    <dbReference type="NCBI Taxonomy" id="1123024"/>
    <lineage>
        <taxon>Bacteria</taxon>
        <taxon>Bacillati</taxon>
        <taxon>Actinomycetota</taxon>
        <taxon>Actinomycetes</taxon>
        <taxon>Pseudonocardiales</taxon>
        <taxon>Pseudonocardiaceae</taxon>
        <taxon>Pseudonocardia</taxon>
    </lineage>
</organism>